<keyword evidence="2" id="KW-1185">Reference proteome</keyword>
<accession>A0ABQ9EL49</accession>
<dbReference type="Proteomes" id="UP001217089">
    <property type="component" value="Unassembled WGS sequence"/>
</dbReference>
<proteinExistence type="predicted"/>
<sequence length="291" mass="32978">SNIHPPIQSDEVEIPSENVTTQPNSFNIEVEYEEPSSQKLILWYRIDARNTIHDQSVRHIDVGDEELTYTIVESGTQRSKRKLVDSHGYTYNVKRQRKTTTDWQCTVRSKKVMCMATVKQTGDTFEMGKGHIHTVQPGTLEAVKIKAQIKSEAQANVHRAASAIVEEALGLDSIVDSMPSRPAIQVAVSDFEKGIWKGVQHVFPGISIRGCNFHFTQAVWRRIQRYGLAFAYFKRDEKVDGTAIPTRGAHQAFICRSLRVETGPICWQDMDKQQDLQDLNLGGFRPADKHQ</sequence>
<dbReference type="EMBL" id="JARBDR010000813">
    <property type="protein sequence ID" value="KAJ8305978.1"/>
    <property type="molecule type" value="Genomic_DNA"/>
</dbReference>
<evidence type="ECO:0000313" key="2">
    <source>
        <dbReference type="Proteomes" id="UP001217089"/>
    </source>
</evidence>
<dbReference type="PANTHER" id="PTHR20956">
    <property type="entry name" value="HEH2P"/>
    <property type="match status" value="1"/>
</dbReference>
<dbReference type="Gene3D" id="2.20.25.240">
    <property type="match status" value="1"/>
</dbReference>
<reference evidence="1 2" key="1">
    <citation type="submission" date="2022-12" db="EMBL/GenBank/DDBJ databases">
        <title>Chromosome-level genome of Tegillarca granosa.</title>
        <authorList>
            <person name="Kim J."/>
        </authorList>
    </citation>
    <scope>NUCLEOTIDE SEQUENCE [LARGE SCALE GENOMIC DNA]</scope>
    <source>
        <strain evidence="1">Teg-2019</strain>
        <tissue evidence="1">Adductor muscle</tissue>
    </source>
</reference>
<dbReference type="PANTHER" id="PTHR20956:SF12">
    <property type="entry name" value="FLYWCH-TYPE DOMAIN-CONTAINING PROTEIN"/>
    <property type="match status" value="1"/>
</dbReference>
<protein>
    <recommendedName>
        <fullName evidence="3">FLYWCH-type domain-containing protein</fullName>
    </recommendedName>
</protein>
<comment type="caution">
    <text evidence="1">The sequence shown here is derived from an EMBL/GenBank/DDBJ whole genome shotgun (WGS) entry which is preliminary data.</text>
</comment>
<name>A0ABQ9EL49_TEGGR</name>
<feature type="non-terminal residue" evidence="1">
    <location>
        <position position="1"/>
    </location>
</feature>
<evidence type="ECO:0008006" key="3">
    <source>
        <dbReference type="Google" id="ProtNLM"/>
    </source>
</evidence>
<evidence type="ECO:0000313" key="1">
    <source>
        <dbReference type="EMBL" id="KAJ8305978.1"/>
    </source>
</evidence>
<organism evidence="1 2">
    <name type="scientific">Tegillarca granosa</name>
    <name type="common">Malaysian cockle</name>
    <name type="synonym">Anadara granosa</name>
    <dbReference type="NCBI Taxonomy" id="220873"/>
    <lineage>
        <taxon>Eukaryota</taxon>
        <taxon>Metazoa</taxon>
        <taxon>Spiralia</taxon>
        <taxon>Lophotrochozoa</taxon>
        <taxon>Mollusca</taxon>
        <taxon>Bivalvia</taxon>
        <taxon>Autobranchia</taxon>
        <taxon>Pteriomorphia</taxon>
        <taxon>Arcoida</taxon>
        <taxon>Arcoidea</taxon>
        <taxon>Arcidae</taxon>
        <taxon>Tegillarca</taxon>
    </lineage>
</organism>
<gene>
    <name evidence="1" type="ORF">KUTeg_016523</name>
</gene>